<evidence type="ECO:0000256" key="2">
    <source>
        <dbReference type="ARBA" id="ARBA00022741"/>
    </source>
</evidence>
<keyword evidence="5 7" id="KW-0067">ATP-binding</keyword>
<evidence type="ECO:0000259" key="11">
    <source>
        <dbReference type="PROSITE" id="PS51195"/>
    </source>
</evidence>
<dbReference type="GO" id="GO:0005829">
    <property type="term" value="C:cytosol"/>
    <property type="evidence" value="ECO:0007669"/>
    <property type="project" value="TreeGrafter"/>
</dbReference>
<dbReference type="AlphaFoldDB" id="A0A7I8VJG2"/>
<sequence>MAAHDLEAVPRTKDIELSEHVEFKDMCLTSRVLEGLNDAGFVRPSPVQLRSIPVGRCGLDMIVQAKSGTGKTCVYCVTALENMNLDIKTLQVLVICPTREIAMQGADVMRSIGKKIENLHCHTFIGGLPVQEDRKKLEACRIAIGTPGRIKQLIEEKALITDHIRIFILDEADKLIEDFLDSINWIYSCLPKTKQMIALSATFPESMTKSVKNFMSTPTAIRLNSTDPALLGIRQYYEKLERYPLDQQNFIAKICCLISILEKIAFQQCLIFSNNQSKAEAFAKYLTNKGWPATHISGSLNQDNRISAISQLQKFECRILVTTDLTARGIDAQNVNLVVNLDIPKDHETYLHRIGRAGRFGSYGAAISIVLEGNETSQLLKFSQISQSEINRLPDPIPENLAECSSSINVNKLVSTQILGDETIEMKKILEESEKFTDTVKLLKETNGSEKTVKNSVRSKIKKRARKKMTAADLKNSIEREANVNNNAIDSPSKNKNEREENHDKIEIEQIEMENIHDREESRGDTLTDEKHDKDSTNKEEREVETDDKHRKEQDRESELEQDDDDDDNDDDGGDDDSDDDNNEYSDEQDNAEELAQTLERPFKRPNLCSKIDKSEIETMKEALEKLTVEVPNKRGKLRTKGKRKYHEENYTKNDYYLGSQSDNRHQPTSDYDYYNMPNDCNSQSLRSQSVIADALWDHGLRFSYWMGINYGYHLANYEYLKNQYKIDK</sequence>
<dbReference type="SMART" id="SM00487">
    <property type="entry name" value="DEXDc"/>
    <property type="match status" value="1"/>
</dbReference>
<dbReference type="CDD" id="cd18787">
    <property type="entry name" value="SF2_C_DEAD"/>
    <property type="match status" value="1"/>
</dbReference>
<dbReference type="SUPFAM" id="SSF52540">
    <property type="entry name" value="P-loop containing nucleoside triphosphate hydrolases"/>
    <property type="match status" value="1"/>
</dbReference>
<keyword evidence="4 7" id="KW-0347">Helicase</keyword>
<reference evidence="12 13" key="1">
    <citation type="submission" date="2020-08" db="EMBL/GenBank/DDBJ databases">
        <authorList>
            <person name="Hejnol A."/>
        </authorList>
    </citation>
    <scope>NUCLEOTIDE SEQUENCE [LARGE SCALE GENOMIC DNA]</scope>
</reference>
<keyword evidence="2 7" id="KW-0547">Nucleotide-binding</keyword>
<dbReference type="Gene3D" id="3.40.50.300">
    <property type="entry name" value="P-loop containing nucleotide triphosphate hydrolases"/>
    <property type="match status" value="2"/>
</dbReference>
<keyword evidence="13" id="KW-1185">Reference proteome</keyword>
<feature type="domain" description="Helicase C-terminal" evidence="10">
    <location>
        <begin position="232"/>
        <end position="405"/>
    </location>
</feature>
<evidence type="ECO:0000313" key="13">
    <source>
        <dbReference type="Proteomes" id="UP000549394"/>
    </source>
</evidence>
<dbReference type="SMART" id="SM00490">
    <property type="entry name" value="HELICc"/>
    <property type="match status" value="1"/>
</dbReference>
<evidence type="ECO:0000256" key="3">
    <source>
        <dbReference type="ARBA" id="ARBA00022801"/>
    </source>
</evidence>
<feature type="region of interest" description="Disordered" evidence="8">
    <location>
        <begin position="635"/>
        <end position="670"/>
    </location>
</feature>
<dbReference type="CDD" id="cd17943">
    <property type="entry name" value="DEADc_DDX20"/>
    <property type="match status" value="1"/>
</dbReference>
<dbReference type="InterPro" id="IPR014014">
    <property type="entry name" value="RNA_helicase_DEAD_Q_motif"/>
</dbReference>
<feature type="compositionally biased region" description="Acidic residues" evidence="8">
    <location>
        <begin position="560"/>
        <end position="593"/>
    </location>
</feature>
<name>A0A7I8VJG2_9ANNE</name>
<dbReference type="PROSITE" id="PS51192">
    <property type="entry name" value="HELICASE_ATP_BIND_1"/>
    <property type="match status" value="1"/>
</dbReference>
<dbReference type="Pfam" id="PF00271">
    <property type="entry name" value="Helicase_C"/>
    <property type="match status" value="1"/>
</dbReference>
<dbReference type="InterPro" id="IPR001650">
    <property type="entry name" value="Helicase_C-like"/>
</dbReference>
<dbReference type="OrthoDB" id="434041at2759"/>
<feature type="region of interest" description="Disordered" evidence="8">
    <location>
        <begin position="466"/>
        <end position="602"/>
    </location>
</feature>
<dbReference type="InterPro" id="IPR000629">
    <property type="entry name" value="RNA-helicase_DEAD-box_CS"/>
</dbReference>
<dbReference type="Pfam" id="PF00270">
    <property type="entry name" value="DEAD"/>
    <property type="match status" value="1"/>
</dbReference>
<dbReference type="PANTHER" id="PTHR47959">
    <property type="entry name" value="ATP-DEPENDENT RNA HELICASE RHLE-RELATED"/>
    <property type="match status" value="1"/>
</dbReference>
<dbReference type="GO" id="GO:0003676">
    <property type="term" value="F:nucleic acid binding"/>
    <property type="evidence" value="ECO:0007669"/>
    <property type="project" value="InterPro"/>
</dbReference>
<protein>
    <recommendedName>
        <fullName evidence="1">RNA helicase</fullName>
        <ecNumber evidence="1">3.6.4.13</ecNumber>
    </recommendedName>
</protein>
<dbReference type="GO" id="GO:0003724">
    <property type="term" value="F:RNA helicase activity"/>
    <property type="evidence" value="ECO:0007669"/>
    <property type="project" value="UniProtKB-EC"/>
</dbReference>
<feature type="domain" description="Helicase ATP-binding" evidence="9">
    <location>
        <begin position="52"/>
        <end position="221"/>
    </location>
</feature>
<evidence type="ECO:0000259" key="9">
    <source>
        <dbReference type="PROSITE" id="PS51192"/>
    </source>
</evidence>
<feature type="compositionally biased region" description="Basic residues" evidence="8">
    <location>
        <begin position="635"/>
        <end position="645"/>
    </location>
</feature>
<dbReference type="GO" id="GO:0005524">
    <property type="term" value="F:ATP binding"/>
    <property type="evidence" value="ECO:0007669"/>
    <property type="project" value="UniProtKB-KW"/>
</dbReference>
<dbReference type="Proteomes" id="UP000549394">
    <property type="component" value="Unassembled WGS sequence"/>
</dbReference>
<comment type="similarity">
    <text evidence="7">Belongs to the DEAD box helicase family.</text>
</comment>
<dbReference type="PROSITE" id="PS51194">
    <property type="entry name" value="HELICASE_CTER"/>
    <property type="match status" value="1"/>
</dbReference>
<evidence type="ECO:0000256" key="6">
    <source>
        <dbReference type="PROSITE-ProRule" id="PRU00552"/>
    </source>
</evidence>
<dbReference type="EC" id="3.6.4.13" evidence="1"/>
<comment type="caution">
    <text evidence="12">The sequence shown here is derived from an EMBL/GenBank/DDBJ whole genome shotgun (WGS) entry which is preliminary data.</text>
</comment>
<evidence type="ECO:0000256" key="4">
    <source>
        <dbReference type="ARBA" id="ARBA00022806"/>
    </source>
</evidence>
<keyword evidence="3 7" id="KW-0378">Hydrolase</keyword>
<dbReference type="PANTHER" id="PTHR47959:SF1">
    <property type="entry name" value="ATP-DEPENDENT RNA HELICASE DBPA"/>
    <property type="match status" value="1"/>
</dbReference>
<evidence type="ECO:0000313" key="12">
    <source>
        <dbReference type="EMBL" id="CAD5115552.1"/>
    </source>
</evidence>
<feature type="compositionally biased region" description="Polar residues" evidence="8">
    <location>
        <begin position="483"/>
        <end position="492"/>
    </location>
</feature>
<dbReference type="InterPro" id="IPR014001">
    <property type="entry name" value="Helicase_ATP-bd"/>
</dbReference>
<evidence type="ECO:0000256" key="8">
    <source>
        <dbReference type="SAM" id="MobiDB-lite"/>
    </source>
</evidence>
<evidence type="ECO:0000256" key="7">
    <source>
        <dbReference type="RuleBase" id="RU000492"/>
    </source>
</evidence>
<gene>
    <name evidence="12" type="ORF">DGYR_LOCUS4281</name>
</gene>
<dbReference type="PROSITE" id="PS00039">
    <property type="entry name" value="DEAD_ATP_HELICASE"/>
    <property type="match status" value="1"/>
</dbReference>
<dbReference type="PROSITE" id="PS51195">
    <property type="entry name" value="Q_MOTIF"/>
    <property type="match status" value="1"/>
</dbReference>
<dbReference type="InterPro" id="IPR027417">
    <property type="entry name" value="P-loop_NTPase"/>
</dbReference>
<evidence type="ECO:0000259" key="10">
    <source>
        <dbReference type="PROSITE" id="PS51194"/>
    </source>
</evidence>
<dbReference type="EMBL" id="CAJFCJ010000006">
    <property type="protein sequence ID" value="CAD5115552.1"/>
    <property type="molecule type" value="Genomic_DNA"/>
</dbReference>
<feature type="short sequence motif" description="Q motif" evidence="6">
    <location>
        <begin position="21"/>
        <end position="49"/>
    </location>
</feature>
<evidence type="ECO:0000256" key="5">
    <source>
        <dbReference type="ARBA" id="ARBA00022840"/>
    </source>
</evidence>
<organism evidence="12 13">
    <name type="scientific">Dimorphilus gyrociliatus</name>
    <dbReference type="NCBI Taxonomy" id="2664684"/>
    <lineage>
        <taxon>Eukaryota</taxon>
        <taxon>Metazoa</taxon>
        <taxon>Spiralia</taxon>
        <taxon>Lophotrochozoa</taxon>
        <taxon>Annelida</taxon>
        <taxon>Polychaeta</taxon>
        <taxon>Polychaeta incertae sedis</taxon>
        <taxon>Dinophilidae</taxon>
        <taxon>Dimorphilus</taxon>
    </lineage>
</organism>
<accession>A0A7I8VJG2</accession>
<feature type="domain" description="DEAD-box RNA helicase Q" evidence="11">
    <location>
        <begin position="21"/>
        <end position="49"/>
    </location>
</feature>
<feature type="compositionally biased region" description="Basic and acidic residues" evidence="8">
    <location>
        <begin position="493"/>
        <end position="559"/>
    </location>
</feature>
<proteinExistence type="inferred from homology"/>
<dbReference type="InterPro" id="IPR050079">
    <property type="entry name" value="DEAD_box_RNA_helicase"/>
</dbReference>
<dbReference type="GO" id="GO:0016787">
    <property type="term" value="F:hydrolase activity"/>
    <property type="evidence" value="ECO:0007669"/>
    <property type="project" value="UniProtKB-KW"/>
</dbReference>
<evidence type="ECO:0000256" key="1">
    <source>
        <dbReference type="ARBA" id="ARBA00012552"/>
    </source>
</evidence>
<dbReference type="InterPro" id="IPR011545">
    <property type="entry name" value="DEAD/DEAH_box_helicase_dom"/>
</dbReference>